<evidence type="ECO:0000259" key="1">
    <source>
        <dbReference type="Pfam" id="PF13454"/>
    </source>
</evidence>
<dbReference type="AlphaFoldDB" id="A0A9X3YHN7"/>
<dbReference type="PANTHER" id="PTHR40254">
    <property type="entry name" value="BLR0577 PROTEIN"/>
    <property type="match status" value="1"/>
</dbReference>
<feature type="domain" description="FAD-dependent urate hydroxylase HpyO/Asp monooxygenase CreE-like FAD/NAD(P)-binding" evidence="1">
    <location>
        <begin position="6"/>
        <end position="156"/>
    </location>
</feature>
<gene>
    <name evidence="2" type="ORF">OD750_004525</name>
</gene>
<comment type="caution">
    <text evidence="2">The sequence shown here is derived from an EMBL/GenBank/DDBJ whole genome shotgun (WGS) entry which is preliminary data.</text>
</comment>
<dbReference type="PANTHER" id="PTHR40254:SF1">
    <property type="entry name" value="BLR0577 PROTEIN"/>
    <property type="match status" value="1"/>
</dbReference>
<evidence type="ECO:0000313" key="3">
    <source>
        <dbReference type="Proteomes" id="UP001139971"/>
    </source>
</evidence>
<proteinExistence type="predicted"/>
<dbReference type="SUPFAM" id="SSF51905">
    <property type="entry name" value="FAD/NAD(P)-binding domain"/>
    <property type="match status" value="1"/>
</dbReference>
<name>A0A9X3YHN7_9GAMM</name>
<evidence type="ECO:0000313" key="2">
    <source>
        <dbReference type="EMBL" id="MDC8011807.1"/>
    </source>
</evidence>
<organism evidence="2 3">
    <name type="scientific">Tahibacter soli</name>
    <dbReference type="NCBI Taxonomy" id="2983605"/>
    <lineage>
        <taxon>Bacteria</taxon>
        <taxon>Pseudomonadati</taxon>
        <taxon>Pseudomonadota</taxon>
        <taxon>Gammaproteobacteria</taxon>
        <taxon>Lysobacterales</taxon>
        <taxon>Rhodanobacteraceae</taxon>
        <taxon>Tahibacter</taxon>
    </lineage>
</organism>
<dbReference type="InterPro" id="IPR038732">
    <property type="entry name" value="HpyO/CreE_NAD-binding"/>
</dbReference>
<dbReference type="InterPro" id="IPR052189">
    <property type="entry name" value="L-asp_N-monooxygenase_NS-form"/>
</dbReference>
<dbReference type="Proteomes" id="UP001139971">
    <property type="component" value="Unassembled WGS sequence"/>
</dbReference>
<dbReference type="InterPro" id="IPR036188">
    <property type="entry name" value="FAD/NAD-bd_sf"/>
</dbReference>
<dbReference type="SUPFAM" id="SSF51971">
    <property type="entry name" value="Nucleotide-binding domain"/>
    <property type="match status" value="1"/>
</dbReference>
<accession>A0A9X3YHN7</accession>
<dbReference type="Gene3D" id="3.50.50.60">
    <property type="entry name" value="FAD/NAD(P)-binding domain"/>
    <property type="match status" value="1"/>
</dbReference>
<dbReference type="RefSeq" id="WP_263545105.1">
    <property type="nucleotide sequence ID" value="NZ_JAOVZO020000003.1"/>
</dbReference>
<dbReference type="Pfam" id="PF13454">
    <property type="entry name" value="NAD_binding_9"/>
    <property type="match status" value="1"/>
</dbReference>
<dbReference type="EMBL" id="JAOVZO020000003">
    <property type="protein sequence ID" value="MDC8011807.1"/>
    <property type="molecule type" value="Genomic_DNA"/>
</dbReference>
<keyword evidence="3" id="KW-1185">Reference proteome</keyword>
<sequence>MGTTVAIIGGGAAAAFVITELLEHGVGMPAELNWYSGTRGGTRGVAYGTPVDEHLLNVRATAMGLNSPEPTEFLEFARQHLPDARAGDFLPRRLYGDYLEARVSRALEGASFRGIRVSRLRTEIERVTADPEGGYRLTDTTGYPTRADVVVVATGALPSRPLPQARDELIDAGRYVLDPWQWLSGNTLSFERLRKVLIVGSGLSAVDLALSVTERWPQVRVTLLSRRGRLPAAHTGEAKAPTEGLEGLVDELRADPNLRRWARLVREHCDEADDWRTVVDSLRHTTPELWRLLDAGDRRRFLRHLRGIWDGGRHRMPPQVARRMVELIADRRIEVRAGRIASFHVGKNKRPILAYTTGPTHDAEAPKVESFDLVLQAVGLDTDTRATRHPLVRSLVDGGLAAPDTLGLGLVTDAQGRLSPREALWTLGALCRGRDWESTAIPEIRQQARRIAVQVFQHCAAQAETERTSRLVSRWASRSSEPVTYAQ</sequence>
<protein>
    <submittedName>
        <fullName evidence="2">FAD/NAD(P)-binding protein</fullName>
    </submittedName>
</protein>
<reference evidence="2" key="1">
    <citation type="submission" date="2023-02" db="EMBL/GenBank/DDBJ databases">
        <title>Tahibacter soli sp. nov. isolated from soil.</title>
        <authorList>
            <person name="Baek J.H."/>
            <person name="Lee J.K."/>
            <person name="Choi D.G."/>
            <person name="Jeon C.O."/>
        </authorList>
    </citation>
    <scope>NUCLEOTIDE SEQUENCE</scope>
    <source>
        <strain evidence="2">BL</strain>
    </source>
</reference>